<evidence type="ECO:0000313" key="2">
    <source>
        <dbReference type="EMBL" id="GIH25422.1"/>
    </source>
</evidence>
<dbReference type="GO" id="GO:0016747">
    <property type="term" value="F:acyltransferase activity, transferring groups other than amino-acyl groups"/>
    <property type="evidence" value="ECO:0007669"/>
    <property type="project" value="InterPro"/>
</dbReference>
<proteinExistence type="predicted"/>
<dbReference type="CDD" id="cd04301">
    <property type="entry name" value="NAT_SF"/>
    <property type="match status" value="1"/>
</dbReference>
<sequence>MELVVAHPIPISFGRGLNIRTANKADLRSILRMRGKIAIWLRSKDTDQWQSAWPDEREQAARIRAAIKANATWIICRGKRRVATLTIHDYDQGLLWSKTEGAGVPALYLSRMMVDREYAGRGIGAEMLVWAENYAATLGLRYLRLDAWTTNEKLHRYYEERGFETAGEIPAALIEERKDLVGYPSMRLFQRPVRATERAVTGRTVFSPLKRRGFEWVNTG</sequence>
<dbReference type="AlphaFoldDB" id="A0A919QFR4"/>
<dbReference type="InterPro" id="IPR000182">
    <property type="entry name" value="GNAT_dom"/>
</dbReference>
<evidence type="ECO:0000313" key="3">
    <source>
        <dbReference type="Proteomes" id="UP000640052"/>
    </source>
</evidence>
<evidence type="ECO:0000259" key="1">
    <source>
        <dbReference type="PROSITE" id="PS51186"/>
    </source>
</evidence>
<accession>A0A919QFR4</accession>
<dbReference type="SUPFAM" id="SSF55729">
    <property type="entry name" value="Acyl-CoA N-acyltransferases (Nat)"/>
    <property type="match status" value="1"/>
</dbReference>
<dbReference type="PROSITE" id="PS51186">
    <property type="entry name" value="GNAT"/>
    <property type="match status" value="1"/>
</dbReference>
<dbReference type="Gene3D" id="3.40.630.30">
    <property type="match status" value="1"/>
</dbReference>
<dbReference type="InterPro" id="IPR016181">
    <property type="entry name" value="Acyl_CoA_acyltransferase"/>
</dbReference>
<dbReference type="Pfam" id="PF00583">
    <property type="entry name" value="Acetyltransf_1"/>
    <property type="match status" value="1"/>
</dbReference>
<organism evidence="2 3">
    <name type="scientific">Acrocarpospora phusangensis</name>
    <dbReference type="NCBI Taxonomy" id="1070424"/>
    <lineage>
        <taxon>Bacteria</taxon>
        <taxon>Bacillati</taxon>
        <taxon>Actinomycetota</taxon>
        <taxon>Actinomycetes</taxon>
        <taxon>Streptosporangiales</taxon>
        <taxon>Streptosporangiaceae</taxon>
        <taxon>Acrocarpospora</taxon>
    </lineage>
</organism>
<keyword evidence="3" id="KW-1185">Reference proteome</keyword>
<protein>
    <recommendedName>
        <fullName evidence="1">N-acetyltransferase domain-containing protein</fullName>
    </recommendedName>
</protein>
<dbReference type="Proteomes" id="UP000640052">
    <property type="component" value="Unassembled WGS sequence"/>
</dbReference>
<feature type="domain" description="N-acetyltransferase" evidence="1">
    <location>
        <begin position="17"/>
        <end position="181"/>
    </location>
</feature>
<dbReference type="PANTHER" id="PTHR43617">
    <property type="entry name" value="L-AMINO ACID N-ACETYLTRANSFERASE"/>
    <property type="match status" value="1"/>
</dbReference>
<name>A0A919QFR4_9ACTN</name>
<dbReference type="EMBL" id="BOOA01000028">
    <property type="protein sequence ID" value="GIH25422.1"/>
    <property type="molecule type" value="Genomic_DNA"/>
</dbReference>
<comment type="caution">
    <text evidence="2">The sequence shown here is derived from an EMBL/GenBank/DDBJ whole genome shotgun (WGS) entry which is preliminary data.</text>
</comment>
<reference evidence="2" key="1">
    <citation type="submission" date="2021-01" db="EMBL/GenBank/DDBJ databases">
        <title>Whole genome shotgun sequence of Acrocarpospora phusangensis NBRC 108782.</title>
        <authorList>
            <person name="Komaki H."/>
            <person name="Tamura T."/>
        </authorList>
    </citation>
    <scope>NUCLEOTIDE SEQUENCE</scope>
    <source>
        <strain evidence="2">NBRC 108782</strain>
    </source>
</reference>
<gene>
    <name evidence="2" type="ORF">Aph01nite_37320</name>
</gene>
<dbReference type="InterPro" id="IPR050276">
    <property type="entry name" value="MshD_Acetyltransferase"/>
</dbReference>